<keyword evidence="8 21" id="KW-0732">Signal</keyword>
<dbReference type="PROSITE" id="PS00107">
    <property type="entry name" value="PROTEIN_KINASE_ATP"/>
    <property type="match status" value="1"/>
</dbReference>
<evidence type="ECO:0000313" key="25">
    <source>
        <dbReference type="EnsemblPlants" id="HORVU.MOREX.r3.2HG0136830.1"/>
    </source>
</evidence>
<dbReference type="PANTHER" id="PTHR32444:SF183">
    <property type="entry name" value="APPLE DOMAIN-CONTAINING PROTEIN"/>
    <property type="match status" value="1"/>
</dbReference>
<reference evidence="25" key="3">
    <citation type="submission" date="2022-01" db="UniProtKB">
        <authorList>
            <consortium name="EnsemblPlants"/>
        </authorList>
    </citation>
    <scope>IDENTIFICATION</scope>
    <source>
        <strain evidence="25">subsp. vulgare</strain>
    </source>
</reference>
<feature type="chain" id="PRO_5035323105" description="non-specific serine/threonine protein kinase" evidence="21">
    <location>
        <begin position="25"/>
        <end position="644"/>
    </location>
</feature>
<evidence type="ECO:0000256" key="6">
    <source>
        <dbReference type="ARBA" id="ARBA00022679"/>
    </source>
</evidence>
<evidence type="ECO:0000256" key="8">
    <source>
        <dbReference type="ARBA" id="ARBA00022729"/>
    </source>
</evidence>
<evidence type="ECO:0000256" key="18">
    <source>
        <dbReference type="ARBA" id="ARBA00048679"/>
    </source>
</evidence>
<feature type="signal peptide" evidence="21">
    <location>
        <begin position="1"/>
        <end position="24"/>
    </location>
</feature>
<dbReference type="Gene3D" id="3.30.200.20">
    <property type="entry name" value="Phosphorylase Kinase, domain 1"/>
    <property type="match status" value="1"/>
</dbReference>
<feature type="transmembrane region" description="Helical" evidence="20">
    <location>
        <begin position="452"/>
        <end position="472"/>
    </location>
</feature>
<evidence type="ECO:0000256" key="19">
    <source>
        <dbReference type="PROSITE-ProRule" id="PRU10141"/>
    </source>
</evidence>
<dbReference type="PROSITE" id="PS50011">
    <property type="entry name" value="PROTEIN_KINASE_DOM"/>
    <property type="match status" value="1"/>
</dbReference>
<keyword evidence="15" id="KW-0675">Receptor</keyword>
<keyword evidence="5" id="KW-0723">Serine/threonine-protein kinase</keyword>
<feature type="domain" description="Bulb-type lectin" evidence="23">
    <location>
        <begin position="25"/>
        <end position="149"/>
    </location>
</feature>
<evidence type="ECO:0000256" key="16">
    <source>
        <dbReference type="ARBA" id="ARBA00023180"/>
    </source>
</evidence>
<keyword evidence="4" id="KW-1003">Cell membrane</keyword>
<evidence type="ECO:0000256" key="13">
    <source>
        <dbReference type="ARBA" id="ARBA00023136"/>
    </source>
</evidence>
<evidence type="ECO:0000256" key="11">
    <source>
        <dbReference type="ARBA" id="ARBA00022840"/>
    </source>
</evidence>
<dbReference type="SUPFAM" id="SSF51110">
    <property type="entry name" value="alpha-D-mannose-specific plant lectins"/>
    <property type="match status" value="1"/>
</dbReference>
<dbReference type="Pfam" id="PF07714">
    <property type="entry name" value="PK_Tyr_Ser-Thr"/>
    <property type="match status" value="1"/>
</dbReference>
<comment type="catalytic activity">
    <reaction evidence="17">
        <text>L-threonyl-[protein] + ATP = O-phospho-L-threonyl-[protein] + ADP + H(+)</text>
        <dbReference type="Rhea" id="RHEA:46608"/>
        <dbReference type="Rhea" id="RHEA-COMP:11060"/>
        <dbReference type="Rhea" id="RHEA-COMP:11605"/>
        <dbReference type="ChEBI" id="CHEBI:15378"/>
        <dbReference type="ChEBI" id="CHEBI:30013"/>
        <dbReference type="ChEBI" id="CHEBI:30616"/>
        <dbReference type="ChEBI" id="CHEBI:61977"/>
        <dbReference type="ChEBI" id="CHEBI:456216"/>
        <dbReference type="EC" id="2.7.11.1"/>
    </reaction>
</comment>
<keyword evidence="11 19" id="KW-0067">ATP-binding</keyword>
<dbReference type="Gene3D" id="2.90.10.10">
    <property type="entry name" value="Bulb-type lectin domain"/>
    <property type="match status" value="1"/>
</dbReference>
<evidence type="ECO:0000256" key="1">
    <source>
        <dbReference type="ARBA" id="ARBA00004236"/>
    </source>
</evidence>
<feature type="domain" description="Apple" evidence="24">
    <location>
        <begin position="349"/>
        <end position="438"/>
    </location>
</feature>
<dbReference type="Proteomes" id="UP000011116">
    <property type="component" value="Chromosome 2H"/>
</dbReference>
<dbReference type="GO" id="GO:0051707">
    <property type="term" value="P:response to other organism"/>
    <property type="evidence" value="ECO:0007669"/>
    <property type="project" value="UniProtKB-ARBA"/>
</dbReference>
<dbReference type="Pfam" id="PF01453">
    <property type="entry name" value="B_lectin"/>
    <property type="match status" value="1"/>
</dbReference>
<dbReference type="Pfam" id="PF08276">
    <property type="entry name" value="PAN_2"/>
    <property type="match status" value="1"/>
</dbReference>
<keyword evidence="12 20" id="KW-1133">Transmembrane helix</keyword>
<organism evidence="25 26">
    <name type="scientific">Hordeum vulgare subsp. vulgare</name>
    <name type="common">Domesticated barley</name>
    <dbReference type="NCBI Taxonomy" id="112509"/>
    <lineage>
        <taxon>Eukaryota</taxon>
        <taxon>Viridiplantae</taxon>
        <taxon>Streptophyta</taxon>
        <taxon>Embryophyta</taxon>
        <taxon>Tracheophyta</taxon>
        <taxon>Spermatophyta</taxon>
        <taxon>Magnoliopsida</taxon>
        <taxon>Liliopsida</taxon>
        <taxon>Poales</taxon>
        <taxon>Poaceae</taxon>
        <taxon>BOP clade</taxon>
        <taxon>Pooideae</taxon>
        <taxon>Triticodae</taxon>
        <taxon>Triticeae</taxon>
        <taxon>Hordeinae</taxon>
        <taxon>Hordeum</taxon>
    </lineage>
</organism>
<evidence type="ECO:0000313" key="26">
    <source>
        <dbReference type="Proteomes" id="UP000011116"/>
    </source>
</evidence>
<dbReference type="GO" id="GO:0004674">
    <property type="term" value="F:protein serine/threonine kinase activity"/>
    <property type="evidence" value="ECO:0007669"/>
    <property type="project" value="UniProtKB-KW"/>
</dbReference>
<dbReference type="InterPro" id="IPR017441">
    <property type="entry name" value="Protein_kinase_ATP_BS"/>
</dbReference>
<proteinExistence type="predicted"/>
<keyword evidence="7 20" id="KW-0812">Transmembrane</keyword>
<name>A0A8I6WC38_HORVV</name>
<evidence type="ECO:0000256" key="15">
    <source>
        <dbReference type="ARBA" id="ARBA00023170"/>
    </source>
</evidence>
<reference evidence="25" key="2">
    <citation type="submission" date="2020-10" db="EMBL/GenBank/DDBJ databases">
        <authorList>
            <person name="Scholz U."/>
            <person name="Mascher M."/>
            <person name="Fiebig A."/>
        </authorList>
    </citation>
    <scope>NUCLEOTIDE SEQUENCE [LARGE SCALE GENOMIC DNA]</scope>
    <source>
        <strain evidence="25">cv. Morex</strain>
    </source>
</reference>
<evidence type="ECO:0000256" key="3">
    <source>
        <dbReference type="ARBA" id="ARBA00012513"/>
    </source>
</evidence>
<dbReference type="PROSITE" id="PS50927">
    <property type="entry name" value="BULB_LECTIN"/>
    <property type="match status" value="1"/>
</dbReference>
<keyword evidence="6" id="KW-0808">Transferase</keyword>
<dbReference type="Pfam" id="PF00954">
    <property type="entry name" value="S_locus_glycop"/>
    <property type="match status" value="1"/>
</dbReference>
<keyword evidence="9 19" id="KW-0547">Nucleotide-binding</keyword>
<accession>A0A8I6WC38</accession>
<comment type="subcellular location">
    <subcellularLocation>
        <location evidence="1">Cell membrane</location>
    </subcellularLocation>
    <subcellularLocation>
        <location evidence="2">Membrane</location>
        <topology evidence="2">Single-pass type I membrane protein</topology>
    </subcellularLocation>
</comment>
<comment type="catalytic activity">
    <reaction evidence="18">
        <text>L-seryl-[protein] + ATP = O-phospho-L-seryl-[protein] + ADP + H(+)</text>
        <dbReference type="Rhea" id="RHEA:17989"/>
        <dbReference type="Rhea" id="RHEA-COMP:9863"/>
        <dbReference type="Rhea" id="RHEA-COMP:11604"/>
        <dbReference type="ChEBI" id="CHEBI:15378"/>
        <dbReference type="ChEBI" id="CHEBI:29999"/>
        <dbReference type="ChEBI" id="CHEBI:30616"/>
        <dbReference type="ChEBI" id="CHEBI:83421"/>
        <dbReference type="ChEBI" id="CHEBI:456216"/>
        <dbReference type="EC" id="2.7.11.1"/>
    </reaction>
</comment>
<dbReference type="EnsemblPlants" id="HORVU.MOREX.r3.2HG0136830.1">
    <property type="protein sequence ID" value="HORVU.MOREX.r3.2HG0136830.1"/>
    <property type="gene ID" value="HORVU.MOREX.r3.2HG0136830"/>
</dbReference>
<evidence type="ECO:0000256" key="20">
    <source>
        <dbReference type="SAM" id="Phobius"/>
    </source>
</evidence>
<evidence type="ECO:0000259" key="23">
    <source>
        <dbReference type="PROSITE" id="PS50927"/>
    </source>
</evidence>
<dbReference type="FunFam" id="3.30.200.20:FF:000330">
    <property type="entry name" value="G-type lectin S-receptor-like serine/threonine-protein kinase At4g03230"/>
    <property type="match status" value="1"/>
</dbReference>
<feature type="domain" description="Protein kinase" evidence="22">
    <location>
        <begin position="542"/>
        <end position="644"/>
    </location>
</feature>
<dbReference type="InterPro" id="IPR011009">
    <property type="entry name" value="Kinase-like_dom_sf"/>
</dbReference>
<evidence type="ECO:0000256" key="17">
    <source>
        <dbReference type="ARBA" id="ARBA00047899"/>
    </source>
</evidence>
<dbReference type="AlphaFoldDB" id="A0A8I6WC38"/>
<evidence type="ECO:0000259" key="24">
    <source>
        <dbReference type="PROSITE" id="PS50948"/>
    </source>
</evidence>
<dbReference type="PROSITE" id="PS50948">
    <property type="entry name" value="PAN"/>
    <property type="match status" value="1"/>
</dbReference>
<dbReference type="InterPro" id="IPR001245">
    <property type="entry name" value="Ser-Thr/Tyr_kinase_cat_dom"/>
</dbReference>
<evidence type="ECO:0000256" key="9">
    <source>
        <dbReference type="ARBA" id="ARBA00022741"/>
    </source>
</evidence>
<dbReference type="Gramene" id="HORVU.MOREX.r3.2HG0136830.1">
    <property type="protein sequence ID" value="HORVU.MOREX.r3.2HG0136830.1"/>
    <property type="gene ID" value="HORVU.MOREX.r3.2HG0136830"/>
</dbReference>
<dbReference type="GO" id="GO:0005524">
    <property type="term" value="F:ATP binding"/>
    <property type="evidence" value="ECO:0007669"/>
    <property type="project" value="UniProtKB-UniRule"/>
</dbReference>
<dbReference type="InterPro" id="IPR036426">
    <property type="entry name" value="Bulb-type_lectin_dom_sf"/>
</dbReference>
<feature type="binding site" evidence="19">
    <location>
        <position position="570"/>
    </location>
    <ligand>
        <name>ATP</name>
        <dbReference type="ChEBI" id="CHEBI:30616"/>
    </ligand>
</feature>
<keyword evidence="26" id="KW-1185">Reference proteome</keyword>
<evidence type="ECO:0000256" key="5">
    <source>
        <dbReference type="ARBA" id="ARBA00022527"/>
    </source>
</evidence>
<dbReference type="PANTHER" id="PTHR32444">
    <property type="entry name" value="BULB-TYPE LECTIN DOMAIN-CONTAINING PROTEIN"/>
    <property type="match status" value="1"/>
</dbReference>
<dbReference type="GO" id="GO:0048544">
    <property type="term" value="P:recognition of pollen"/>
    <property type="evidence" value="ECO:0007669"/>
    <property type="project" value="InterPro"/>
</dbReference>
<evidence type="ECO:0000256" key="10">
    <source>
        <dbReference type="ARBA" id="ARBA00022777"/>
    </source>
</evidence>
<dbReference type="EC" id="2.7.11.1" evidence="3"/>
<protein>
    <recommendedName>
        <fullName evidence="3">non-specific serine/threonine protein kinase</fullName>
        <ecNumber evidence="3">2.7.11.1</ecNumber>
    </recommendedName>
</protein>
<evidence type="ECO:0000256" key="7">
    <source>
        <dbReference type="ARBA" id="ARBA00022692"/>
    </source>
</evidence>
<evidence type="ECO:0000256" key="21">
    <source>
        <dbReference type="SAM" id="SignalP"/>
    </source>
</evidence>
<sequence length="644" mass="69649">MAHATSAALALLIFLLCRHVHVDAATTLLQGQSLAGDDKLLSANGAFSLSFFSPSGGDGTRLYLGVMYAKAAEPTVPWVANREAPVSAAASSYAATVTDSGDLRVLEGERIVWQTNTTSSVGNFTLTIQDTGNLVLAGGSGAQAVQLWQSFDYPADTFLPGMKITLARRDGAVVSQTLFRSWRSPDDPAPGNFTLGQDPLGSAQLYIWRRSEDGKNVTHWRSGQWAKTSFVGIPWRPLNLYGFQLSGDLSQSNGQYYTFHIFNSSQYRFMLQPNGTETCYQLVDATGAWEVVWSQPTVPCQAYNTCGPNAECSADDHCSCLKGFEPKSEAEYGDGVWAQGCVRSSQLTCSERNVSMSGGDAFAVLAGVKLPDLAAWESAVSSADACMQWCLANCTCNAYSYSGATGCLTWAQELVDVYHFPDGQFPNGQGYDLHIKVPASVLDSGSKRRTRVIVSVVIVLAVVLAACGFVLWKCRRTIREKLGVGGGKKRTGASLMLRPAAMKAKHDFSGPKQPDQDEAENGDGCELPLFTLETLAAATGGFSEANKLGEGGFGHVYKGSLPGGDEVAVKRLSRSSGQGCEEFKNEVILISKLQHRNLVRILGCCIHGHEKMLVYEYMPNKSLDAFLFGMHCTRTVCLLRVVWR</sequence>
<dbReference type="InterPro" id="IPR000858">
    <property type="entry name" value="S_locus_glycoprot_dom"/>
</dbReference>
<dbReference type="GO" id="GO:0005886">
    <property type="term" value="C:plasma membrane"/>
    <property type="evidence" value="ECO:0007669"/>
    <property type="project" value="UniProtKB-SubCell"/>
</dbReference>
<keyword evidence="10" id="KW-0418">Kinase</keyword>
<dbReference type="SMART" id="SM00473">
    <property type="entry name" value="PAN_AP"/>
    <property type="match status" value="1"/>
</dbReference>
<evidence type="ECO:0000256" key="2">
    <source>
        <dbReference type="ARBA" id="ARBA00004479"/>
    </source>
</evidence>
<keyword evidence="13 20" id="KW-0472">Membrane</keyword>
<evidence type="ECO:0000256" key="14">
    <source>
        <dbReference type="ARBA" id="ARBA00023157"/>
    </source>
</evidence>
<reference evidence="26" key="1">
    <citation type="journal article" date="2012" name="Nature">
        <title>A physical, genetic and functional sequence assembly of the barley genome.</title>
        <authorList>
            <consortium name="The International Barley Genome Sequencing Consortium"/>
            <person name="Mayer K.F."/>
            <person name="Waugh R."/>
            <person name="Brown J.W."/>
            <person name="Schulman A."/>
            <person name="Langridge P."/>
            <person name="Platzer M."/>
            <person name="Fincher G.B."/>
            <person name="Muehlbauer G.J."/>
            <person name="Sato K."/>
            <person name="Close T.J."/>
            <person name="Wise R.P."/>
            <person name="Stein N."/>
        </authorList>
    </citation>
    <scope>NUCLEOTIDE SEQUENCE [LARGE SCALE GENOMIC DNA]</scope>
    <source>
        <strain evidence="26">cv. Morex</strain>
    </source>
</reference>
<dbReference type="SMR" id="A0A8I6WC38"/>
<dbReference type="CDD" id="cd00028">
    <property type="entry name" value="B_lectin"/>
    <property type="match status" value="1"/>
</dbReference>
<evidence type="ECO:0000256" key="12">
    <source>
        <dbReference type="ARBA" id="ARBA00022989"/>
    </source>
</evidence>
<keyword evidence="16" id="KW-0325">Glycoprotein</keyword>
<keyword evidence="14" id="KW-1015">Disulfide bond</keyword>
<dbReference type="InterPro" id="IPR000719">
    <property type="entry name" value="Prot_kinase_dom"/>
</dbReference>
<evidence type="ECO:0000259" key="22">
    <source>
        <dbReference type="PROSITE" id="PS50011"/>
    </source>
</evidence>
<dbReference type="SUPFAM" id="SSF56112">
    <property type="entry name" value="Protein kinase-like (PK-like)"/>
    <property type="match status" value="1"/>
</dbReference>
<dbReference type="InterPro" id="IPR003609">
    <property type="entry name" value="Pan_app"/>
</dbReference>
<dbReference type="SMART" id="SM00108">
    <property type="entry name" value="B_lectin"/>
    <property type="match status" value="1"/>
</dbReference>
<evidence type="ECO:0000256" key="4">
    <source>
        <dbReference type="ARBA" id="ARBA00022475"/>
    </source>
</evidence>
<dbReference type="InterPro" id="IPR001480">
    <property type="entry name" value="Bulb-type_lectin_dom"/>
</dbReference>
<dbReference type="CDD" id="cd01098">
    <property type="entry name" value="PAN_AP_plant"/>
    <property type="match status" value="1"/>
</dbReference>